<keyword evidence="1" id="KW-0862">Zinc</keyword>
<proteinExistence type="inferred from homology"/>
<comment type="subcellular location">
    <subcellularLocation>
        <location evidence="1">Nucleus</location>
    </subcellularLocation>
</comment>
<dbReference type="Pfam" id="PF10551">
    <property type="entry name" value="MULE"/>
    <property type="match status" value="1"/>
</dbReference>
<gene>
    <name evidence="3" type="ORF">Ahy_B04g072798</name>
</gene>
<accession>A0A444ZNT9</accession>
<dbReference type="STRING" id="3818.A0A444ZNT9"/>
<feature type="domain" description="MULE transposase" evidence="2">
    <location>
        <begin position="27"/>
        <end position="104"/>
    </location>
</feature>
<reference evidence="3 4" key="1">
    <citation type="submission" date="2019-01" db="EMBL/GenBank/DDBJ databases">
        <title>Sequencing of cultivated peanut Arachis hypogaea provides insights into genome evolution and oil improvement.</title>
        <authorList>
            <person name="Chen X."/>
        </authorList>
    </citation>
    <scope>NUCLEOTIDE SEQUENCE [LARGE SCALE GENOMIC DNA]</scope>
    <source>
        <strain evidence="4">cv. Fuhuasheng</strain>
        <tissue evidence="3">Leaves</tissue>
    </source>
</reference>
<dbReference type="PANTHER" id="PTHR31669:SF292">
    <property type="entry name" value="OS02G0262500 PROTEIN"/>
    <property type="match status" value="1"/>
</dbReference>
<evidence type="ECO:0000259" key="2">
    <source>
        <dbReference type="Pfam" id="PF10551"/>
    </source>
</evidence>
<keyword evidence="1" id="KW-0479">Metal-binding</keyword>
<dbReference type="GO" id="GO:0006355">
    <property type="term" value="P:regulation of DNA-templated transcription"/>
    <property type="evidence" value="ECO:0007669"/>
    <property type="project" value="UniProtKB-UniRule"/>
</dbReference>
<dbReference type="EMBL" id="SDMP01000014">
    <property type="protein sequence ID" value="RYR15866.1"/>
    <property type="molecule type" value="Genomic_DNA"/>
</dbReference>
<dbReference type="AlphaFoldDB" id="A0A444ZNT9"/>
<dbReference type="GO" id="GO:0005634">
    <property type="term" value="C:nucleus"/>
    <property type="evidence" value="ECO:0007669"/>
    <property type="project" value="UniProtKB-SubCell"/>
</dbReference>
<keyword evidence="4" id="KW-1185">Reference proteome</keyword>
<dbReference type="Proteomes" id="UP000289738">
    <property type="component" value="Chromosome B04"/>
</dbReference>
<dbReference type="PANTHER" id="PTHR31669">
    <property type="entry name" value="PROTEIN FAR1-RELATED SEQUENCE 10-RELATED"/>
    <property type="match status" value="1"/>
</dbReference>
<dbReference type="InterPro" id="IPR018289">
    <property type="entry name" value="MULE_transposase_dom"/>
</dbReference>
<keyword evidence="1" id="KW-0539">Nucleus</keyword>
<evidence type="ECO:0000313" key="4">
    <source>
        <dbReference type="Proteomes" id="UP000289738"/>
    </source>
</evidence>
<dbReference type="GO" id="GO:0008270">
    <property type="term" value="F:zinc ion binding"/>
    <property type="evidence" value="ECO:0007669"/>
    <property type="project" value="UniProtKB-UniRule"/>
</dbReference>
<comment type="similarity">
    <text evidence="1">Belongs to the FHY3/FAR1 family.</text>
</comment>
<comment type="caution">
    <text evidence="3">The sequence shown here is derived from an EMBL/GenBank/DDBJ whole genome shotgun (WGS) entry which is preliminary data.</text>
</comment>
<dbReference type="InterPro" id="IPR031052">
    <property type="entry name" value="FHY3/FAR1"/>
</dbReference>
<organism evidence="3 4">
    <name type="scientific">Arachis hypogaea</name>
    <name type="common">Peanut</name>
    <dbReference type="NCBI Taxonomy" id="3818"/>
    <lineage>
        <taxon>Eukaryota</taxon>
        <taxon>Viridiplantae</taxon>
        <taxon>Streptophyta</taxon>
        <taxon>Embryophyta</taxon>
        <taxon>Tracheophyta</taxon>
        <taxon>Spermatophyta</taxon>
        <taxon>Magnoliopsida</taxon>
        <taxon>eudicotyledons</taxon>
        <taxon>Gunneridae</taxon>
        <taxon>Pentapetalae</taxon>
        <taxon>rosids</taxon>
        <taxon>fabids</taxon>
        <taxon>Fabales</taxon>
        <taxon>Fabaceae</taxon>
        <taxon>Papilionoideae</taxon>
        <taxon>50 kb inversion clade</taxon>
        <taxon>dalbergioids sensu lato</taxon>
        <taxon>Dalbergieae</taxon>
        <taxon>Pterocarpus clade</taxon>
        <taxon>Arachis</taxon>
    </lineage>
</organism>
<protein>
    <recommendedName>
        <fullName evidence="1">Protein FAR1-RELATED SEQUENCE</fullName>
    </recommendedName>
</protein>
<comment type="function">
    <text evidence="1">Putative transcription activator involved in regulating light control of development.</text>
</comment>
<evidence type="ECO:0000313" key="3">
    <source>
        <dbReference type="EMBL" id="RYR15866.1"/>
    </source>
</evidence>
<evidence type="ECO:0000256" key="1">
    <source>
        <dbReference type="RuleBase" id="RU367018"/>
    </source>
</evidence>
<keyword evidence="1" id="KW-0863">Zinc-finger</keyword>
<sequence length="318" mass="37533">MVYVEGTMNCLEMLLHLMLHTTRINICPFVVFIGVNYHNQTVVFAACIVTDETYIWVLQQFLEAMNGRAPSYVIIDGTRAMKNAIEEVFLGTHYRLCTWHLLRNATTNMCSPSFTSKFKDCMLGDYEIPVFRSRWQTLVKEFGVEEKEWLNEIYEKHRSWITCYIRGKFFAGFRTTLCYEGLHSLIGKYTKTYYDLSEFIEHFQLMLGHMRFREFYAEYEYAHGVPIMQTCIEPLEMCAVDTYTREIFFLFKHILVRTGAMRVVNYQTRDNSVTYYICRYAKPTNVWEVEWVYNANIVTCSCMRMESFGIPCDLCIGP</sequence>
<name>A0A444ZNT9_ARAHY</name>